<dbReference type="AlphaFoldDB" id="A0A6A6XK85"/>
<sequence>MPRYLPVLAPLLLLLLLLPLIAAWRPTDRTCGGTTICLTSFKWCEASGARECYYPPNVYSQSDDAGPYPALVWEEEYEISWKGVKQDSGTVTVQWIFLLDGNHTVVWETELAALNNNIKFKPSSSMFLPTASPEPISNITFDAAQGLVTQQSMIRIRQGPASGGIEDTSDTFVVLPSVTQNIIDRALEEERRTWKKKMTVALIVGILGSASLSIAGTWFWMRWWLLRMRAARIGRKIVD</sequence>
<keyword evidence="1" id="KW-0812">Transmembrane</keyword>
<dbReference type="EMBL" id="MU001827">
    <property type="protein sequence ID" value="KAF2796598.1"/>
    <property type="molecule type" value="Genomic_DNA"/>
</dbReference>
<gene>
    <name evidence="3" type="ORF">K505DRAFT_335059</name>
</gene>
<accession>A0A6A6XK85</accession>
<keyword evidence="2" id="KW-0732">Signal</keyword>
<feature type="signal peptide" evidence="2">
    <location>
        <begin position="1"/>
        <end position="23"/>
    </location>
</feature>
<dbReference type="OrthoDB" id="3931847at2759"/>
<feature type="transmembrane region" description="Helical" evidence="1">
    <location>
        <begin position="200"/>
        <end position="225"/>
    </location>
</feature>
<evidence type="ECO:0000313" key="3">
    <source>
        <dbReference type="EMBL" id="KAF2796598.1"/>
    </source>
</evidence>
<dbReference type="Proteomes" id="UP000799757">
    <property type="component" value="Unassembled WGS sequence"/>
</dbReference>
<keyword evidence="4" id="KW-1185">Reference proteome</keyword>
<feature type="chain" id="PRO_5025612125" evidence="2">
    <location>
        <begin position="24"/>
        <end position="239"/>
    </location>
</feature>
<evidence type="ECO:0000313" key="4">
    <source>
        <dbReference type="Proteomes" id="UP000799757"/>
    </source>
</evidence>
<keyword evidence="1" id="KW-0472">Membrane</keyword>
<reference evidence="3" key="1">
    <citation type="journal article" date="2020" name="Stud. Mycol.">
        <title>101 Dothideomycetes genomes: a test case for predicting lifestyles and emergence of pathogens.</title>
        <authorList>
            <person name="Haridas S."/>
            <person name="Albert R."/>
            <person name="Binder M."/>
            <person name="Bloem J."/>
            <person name="Labutti K."/>
            <person name="Salamov A."/>
            <person name="Andreopoulos B."/>
            <person name="Baker S."/>
            <person name="Barry K."/>
            <person name="Bills G."/>
            <person name="Bluhm B."/>
            <person name="Cannon C."/>
            <person name="Castanera R."/>
            <person name="Culley D."/>
            <person name="Daum C."/>
            <person name="Ezra D."/>
            <person name="Gonzalez J."/>
            <person name="Henrissat B."/>
            <person name="Kuo A."/>
            <person name="Liang C."/>
            <person name="Lipzen A."/>
            <person name="Lutzoni F."/>
            <person name="Magnuson J."/>
            <person name="Mondo S."/>
            <person name="Nolan M."/>
            <person name="Ohm R."/>
            <person name="Pangilinan J."/>
            <person name="Park H.-J."/>
            <person name="Ramirez L."/>
            <person name="Alfaro M."/>
            <person name="Sun H."/>
            <person name="Tritt A."/>
            <person name="Yoshinaga Y."/>
            <person name="Zwiers L.-H."/>
            <person name="Turgeon B."/>
            <person name="Goodwin S."/>
            <person name="Spatafora J."/>
            <person name="Crous P."/>
            <person name="Grigoriev I."/>
        </authorList>
    </citation>
    <scope>NUCLEOTIDE SEQUENCE</scope>
    <source>
        <strain evidence="3">CBS 109.77</strain>
    </source>
</reference>
<proteinExistence type="predicted"/>
<evidence type="ECO:0000256" key="1">
    <source>
        <dbReference type="SAM" id="Phobius"/>
    </source>
</evidence>
<name>A0A6A6XK85_9PLEO</name>
<protein>
    <submittedName>
        <fullName evidence="3">Uncharacterized protein</fullName>
    </submittedName>
</protein>
<organism evidence="3 4">
    <name type="scientific">Melanomma pulvis-pyrius CBS 109.77</name>
    <dbReference type="NCBI Taxonomy" id="1314802"/>
    <lineage>
        <taxon>Eukaryota</taxon>
        <taxon>Fungi</taxon>
        <taxon>Dikarya</taxon>
        <taxon>Ascomycota</taxon>
        <taxon>Pezizomycotina</taxon>
        <taxon>Dothideomycetes</taxon>
        <taxon>Pleosporomycetidae</taxon>
        <taxon>Pleosporales</taxon>
        <taxon>Melanommataceae</taxon>
        <taxon>Melanomma</taxon>
    </lineage>
</organism>
<evidence type="ECO:0000256" key="2">
    <source>
        <dbReference type="SAM" id="SignalP"/>
    </source>
</evidence>
<keyword evidence="1" id="KW-1133">Transmembrane helix</keyword>